<feature type="compositionally biased region" description="Low complexity" evidence="2">
    <location>
        <begin position="118"/>
        <end position="127"/>
    </location>
</feature>
<dbReference type="AlphaFoldDB" id="A0A2G5DM92"/>
<evidence type="ECO:0000313" key="3">
    <source>
        <dbReference type="EMBL" id="PIA44596.1"/>
    </source>
</evidence>
<reference evidence="3 4" key="1">
    <citation type="submission" date="2017-09" db="EMBL/GenBank/DDBJ databases">
        <title>WGS assembly of Aquilegia coerulea Goldsmith.</title>
        <authorList>
            <person name="Hodges S."/>
            <person name="Kramer E."/>
            <person name="Nordborg M."/>
            <person name="Tomkins J."/>
            <person name="Borevitz J."/>
            <person name="Derieg N."/>
            <person name="Yan J."/>
            <person name="Mihaltcheva S."/>
            <person name="Hayes R.D."/>
            <person name="Rokhsar D."/>
        </authorList>
    </citation>
    <scope>NUCLEOTIDE SEQUENCE [LARGE SCALE GENOMIC DNA]</scope>
    <source>
        <strain evidence="4">cv. Goldsmith</strain>
    </source>
</reference>
<feature type="compositionally biased region" description="Low complexity" evidence="2">
    <location>
        <begin position="143"/>
        <end position="155"/>
    </location>
</feature>
<gene>
    <name evidence="3" type="ORF">AQUCO_01700296v1</name>
</gene>
<keyword evidence="4" id="KW-1185">Reference proteome</keyword>
<dbReference type="Proteomes" id="UP000230069">
    <property type="component" value="Unassembled WGS sequence"/>
</dbReference>
<dbReference type="OrthoDB" id="2014962at2759"/>
<protein>
    <recommendedName>
        <fullName evidence="5">Coiled-coil domain-containing protein SCD2</fullName>
    </recommendedName>
</protein>
<feature type="compositionally biased region" description="Acidic residues" evidence="2">
    <location>
        <begin position="72"/>
        <end position="83"/>
    </location>
</feature>
<dbReference type="PANTHER" id="PTHR31762">
    <property type="entry name" value="FAS-BINDING FACTOR-LIKE PROTEIN"/>
    <property type="match status" value="1"/>
</dbReference>
<dbReference type="STRING" id="218851.A0A2G5DM92"/>
<feature type="coiled-coil region" evidence="1">
    <location>
        <begin position="192"/>
        <end position="310"/>
    </location>
</feature>
<evidence type="ECO:0008006" key="5">
    <source>
        <dbReference type="Google" id="ProtNLM"/>
    </source>
</evidence>
<evidence type="ECO:0000313" key="4">
    <source>
        <dbReference type="Proteomes" id="UP000230069"/>
    </source>
</evidence>
<keyword evidence="1" id="KW-0175">Coiled coil</keyword>
<evidence type="ECO:0000256" key="2">
    <source>
        <dbReference type="SAM" id="MobiDB-lite"/>
    </source>
</evidence>
<dbReference type="InterPro" id="IPR040321">
    <property type="entry name" value="SCD2-like"/>
</dbReference>
<feature type="region of interest" description="Disordered" evidence="2">
    <location>
        <begin position="141"/>
        <end position="174"/>
    </location>
</feature>
<evidence type="ECO:0000256" key="1">
    <source>
        <dbReference type="SAM" id="Coils"/>
    </source>
</evidence>
<sequence length="553" mass="62327">MDRVRTRSPVYSRQKSVSSTASGASSSPMMSPIHRHARSGSTGVANFRRTQNYAAKAAAQRLAQVMAHQPADSDDDEDQDDLSYDFNPSTTPSIGLSSGRGMRPRSPKLGRNVIEQPTSARSTTSVRSALAVKTVPMVPPTVPISLRPPTSTPLETPRETRRETPRDNRRDKRMSVDLGNFNVREVSNERSSSLLQDELDMLQEENESILEKLRLAEERCEEAEARAKQLEKQVASLGEGVSMEARLLSRKEAALQQREAALKAATQTHGVKNTNVTSLRLEAESARDEATSALEQLHEAECEIKSLRTVSQRMTLTKEEMEEVVLKRCWLARYWNLCVQHGIHPEIAGSKYEFWSSLAPLPLEVVLAAGQKAKEENSVDKVDIDERHDMNDLHGEGSIESMLLVEKGLRELALLKVEDAILLALAQHRRPNLMKSGQSISDDVKLPIEGQKYVEAFELNQEEAEDVHFKQAWLKYFWRRAKNHGLERDIVEERLQFWINHGTRPSTSHDAVDVERGLLELKKLGIENQLWQATRKRVDPDGIYTKMQSDSDI</sequence>
<dbReference type="InParanoid" id="A0A2G5DM92"/>
<feature type="region of interest" description="Disordered" evidence="2">
    <location>
        <begin position="64"/>
        <end position="127"/>
    </location>
</feature>
<feature type="compositionally biased region" description="Basic and acidic residues" evidence="2">
    <location>
        <begin position="156"/>
        <end position="174"/>
    </location>
</feature>
<organism evidence="3 4">
    <name type="scientific">Aquilegia coerulea</name>
    <name type="common">Rocky mountain columbine</name>
    <dbReference type="NCBI Taxonomy" id="218851"/>
    <lineage>
        <taxon>Eukaryota</taxon>
        <taxon>Viridiplantae</taxon>
        <taxon>Streptophyta</taxon>
        <taxon>Embryophyta</taxon>
        <taxon>Tracheophyta</taxon>
        <taxon>Spermatophyta</taxon>
        <taxon>Magnoliopsida</taxon>
        <taxon>Ranunculales</taxon>
        <taxon>Ranunculaceae</taxon>
        <taxon>Thalictroideae</taxon>
        <taxon>Aquilegia</taxon>
    </lineage>
</organism>
<feature type="compositionally biased region" description="Polar residues" evidence="2">
    <location>
        <begin position="86"/>
        <end position="96"/>
    </location>
</feature>
<dbReference type="EMBL" id="KZ305034">
    <property type="protein sequence ID" value="PIA44596.1"/>
    <property type="molecule type" value="Genomic_DNA"/>
</dbReference>
<name>A0A2G5DM92_AQUCA</name>
<dbReference type="SUPFAM" id="SSF57997">
    <property type="entry name" value="Tropomyosin"/>
    <property type="match status" value="1"/>
</dbReference>
<feature type="compositionally biased region" description="Low complexity" evidence="2">
    <location>
        <begin position="16"/>
        <end position="32"/>
    </location>
</feature>
<feature type="region of interest" description="Disordered" evidence="2">
    <location>
        <begin position="1"/>
        <end position="47"/>
    </location>
</feature>
<dbReference type="PANTHER" id="PTHR31762:SF10">
    <property type="entry name" value="FAS-BINDING FACTOR-LIKE PROTEIN"/>
    <property type="match status" value="1"/>
</dbReference>
<dbReference type="GO" id="GO:0000911">
    <property type="term" value="P:cytokinesis by cell plate formation"/>
    <property type="evidence" value="ECO:0007669"/>
    <property type="project" value="InterPro"/>
</dbReference>
<proteinExistence type="predicted"/>
<accession>A0A2G5DM92</accession>